<reference evidence="2" key="2">
    <citation type="submission" date="2020-03" db="EMBL/GenBank/DDBJ databases">
        <title>Complete Genome Sequences of Extremely Thermoacidophilic, Metal-Mobilizing Type-Strain Members of the Archaeal Family Sulfolobaceae: Acidianus brierleyi DSM-1651T, Acidianus sulfidivorans DSM-18786T, Metallosphaera hakonensis DSM-7519T, and Metallosphaera prunae DSM-10039T.</title>
        <authorList>
            <person name="Counts J.A."/>
            <person name="Kelly R.M."/>
        </authorList>
    </citation>
    <scope>NUCLEOTIDE SEQUENCE [LARGE SCALE GENOMIC DNA]</scope>
    <source>
        <strain evidence="2">HO1-1</strain>
    </source>
</reference>
<dbReference type="OrthoDB" id="36828at2157"/>
<dbReference type="AlphaFoldDB" id="A0A2U9IUT9"/>
<dbReference type="GO" id="GO:0005975">
    <property type="term" value="P:carbohydrate metabolic process"/>
    <property type="evidence" value="ECO:0007669"/>
    <property type="project" value="InterPro"/>
</dbReference>
<sequence length="378" mass="42461">MMITDKLLSDAKFYGKLIGMLFDKEDLVSSKIKGTALERRLTLINVDPEEYPDYLIRLTRGLIPTLSVITPNLDLVAIIESSNVEYMITSLKDVVSEYSSGKINPVRIPEYAPEPMEASEASIYEAINRVVDREPADFRVIELVESIAKGEKRYSSITKYINPLDQISLYYLGRGELKGNFAIYEAVKAIKGENSDIEDYISEGRVFRSSRKENWGLLTDEAIVGYALLIRYLREGNDSDLNQAIKIKEFIKSNLETEKGFRDVVPKDPLTNIVYLEPLANAEAAVFLSALWQATEDEEAKGMTYKALGIAAVKSGYLAVSARIAHALLRLNHGIKTSVPGKYDDVRVMFNKKVECKFKQGDKCSDNLEEFHGLGLEE</sequence>
<dbReference type="SUPFAM" id="SSF48208">
    <property type="entry name" value="Six-hairpin glycosidases"/>
    <property type="match status" value="1"/>
</dbReference>
<organism evidence="1 2">
    <name type="scientific">Metallosphaera hakonensis JCM 8857 = DSM 7519</name>
    <dbReference type="NCBI Taxonomy" id="1293036"/>
    <lineage>
        <taxon>Archaea</taxon>
        <taxon>Thermoproteota</taxon>
        <taxon>Thermoprotei</taxon>
        <taxon>Sulfolobales</taxon>
        <taxon>Sulfolobaceae</taxon>
        <taxon>Metallosphaera</taxon>
    </lineage>
</organism>
<proteinExistence type="predicted"/>
<accession>A0A2U9IUT9</accession>
<reference evidence="1 2" key="1">
    <citation type="submission" date="2018-05" db="EMBL/GenBank/DDBJ databases">
        <title>Complete Genome Sequences of Extremely Thermoacidophilic, Metal-Mobilizing Type-Strain Members of the Archaeal Family Sulfolobaceae: Acidianus brierleyi DSM-1651T, Acidianus sulfidivorans DSM-18786T, Metallosphaera hakonensis DSM-7519T, and Metallosphaera prunae DSM-10039T.</title>
        <authorList>
            <person name="Counts J.A."/>
            <person name="Kelly R.M."/>
        </authorList>
    </citation>
    <scope>NUCLEOTIDE SEQUENCE [LARGE SCALE GENOMIC DNA]</scope>
    <source>
        <strain evidence="1 2">HO1-1</strain>
    </source>
</reference>
<dbReference type="EMBL" id="CP029287">
    <property type="protein sequence ID" value="AWR99819.1"/>
    <property type="molecule type" value="Genomic_DNA"/>
</dbReference>
<gene>
    <name evidence="1" type="ORF">DFR87_09070</name>
</gene>
<protein>
    <submittedName>
        <fullName evidence="1">Uncharacterized protein</fullName>
    </submittedName>
</protein>
<dbReference type="KEGG" id="mhk:DFR87_09070"/>
<dbReference type="InterPro" id="IPR008928">
    <property type="entry name" value="6-hairpin_glycosidase_sf"/>
</dbReference>
<evidence type="ECO:0000313" key="1">
    <source>
        <dbReference type="EMBL" id="AWR99819.1"/>
    </source>
</evidence>
<dbReference type="Proteomes" id="UP000247586">
    <property type="component" value="Chromosome"/>
</dbReference>
<reference evidence="2" key="3">
    <citation type="submission" date="2020-03" db="EMBL/GenBank/DDBJ databases">
        <title>Sequencing and Assembly of Multiple Reported Metal-Biooxidizing Members of the Extremely Thermoacidophilic Archaeal Family Sulfolobaceae.</title>
        <authorList>
            <person name="Counts J.A."/>
            <person name="Kelly R.M."/>
        </authorList>
    </citation>
    <scope>NUCLEOTIDE SEQUENCE [LARGE SCALE GENOMIC DNA]</scope>
    <source>
        <strain evidence="2">HO1-1</strain>
    </source>
</reference>
<keyword evidence="2" id="KW-1185">Reference proteome</keyword>
<name>A0A2U9IUT9_9CREN</name>
<evidence type="ECO:0000313" key="2">
    <source>
        <dbReference type="Proteomes" id="UP000247586"/>
    </source>
</evidence>